<dbReference type="InterPro" id="IPR019734">
    <property type="entry name" value="TPR_rpt"/>
</dbReference>
<dbReference type="PANTHER" id="PTHR44943">
    <property type="entry name" value="CELLULOSE SYNTHASE OPERON PROTEIN C"/>
    <property type="match status" value="1"/>
</dbReference>
<dbReference type="SUPFAM" id="SSF48452">
    <property type="entry name" value="TPR-like"/>
    <property type="match status" value="2"/>
</dbReference>
<dbReference type="InterPro" id="IPR011990">
    <property type="entry name" value="TPR-like_helical_dom_sf"/>
</dbReference>
<evidence type="ECO:0000313" key="6">
    <source>
        <dbReference type="Proteomes" id="UP000319783"/>
    </source>
</evidence>
<dbReference type="Proteomes" id="UP000319783">
    <property type="component" value="Unassembled WGS sequence"/>
</dbReference>
<evidence type="ECO:0000256" key="2">
    <source>
        <dbReference type="ARBA" id="ARBA00022803"/>
    </source>
</evidence>
<organism evidence="5 6">
    <name type="scientific">Candidatus Jettenia ecosi</name>
    <dbReference type="NCBI Taxonomy" id="2494326"/>
    <lineage>
        <taxon>Bacteria</taxon>
        <taxon>Pseudomonadati</taxon>
        <taxon>Planctomycetota</taxon>
        <taxon>Candidatus Brocadiia</taxon>
        <taxon>Candidatus Brocadiales</taxon>
        <taxon>Candidatus Brocadiaceae</taxon>
        <taxon>Candidatus Jettenia</taxon>
    </lineage>
</organism>
<dbReference type="InterPro" id="IPR013105">
    <property type="entry name" value="TPR_2"/>
</dbReference>
<protein>
    <submittedName>
        <fullName evidence="5">DNA-directed RNA polymerase alpha subunit</fullName>
    </submittedName>
</protein>
<evidence type="ECO:0000256" key="1">
    <source>
        <dbReference type="ARBA" id="ARBA00022737"/>
    </source>
</evidence>
<feature type="repeat" description="TPR" evidence="3">
    <location>
        <begin position="228"/>
        <end position="261"/>
    </location>
</feature>
<dbReference type="Pfam" id="PF13181">
    <property type="entry name" value="TPR_8"/>
    <property type="match status" value="1"/>
</dbReference>
<dbReference type="AlphaFoldDB" id="A0A533QE55"/>
<keyword evidence="1" id="KW-0677">Repeat</keyword>
<dbReference type="GO" id="GO:0003677">
    <property type="term" value="F:DNA binding"/>
    <property type="evidence" value="ECO:0007669"/>
    <property type="project" value="InterPro"/>
</dbReference>
<dbReference type="PANTHER" id="PTHR44943:SF8">
    <property type="entry name" value="TPR REPEAT-CONTAINING PROTEIN MJ0263"/>
    <property type="match status" value="1"/>
</dbReference>
<sequence>MITAITDIDLDKLLDTESISRETIAYIREQVYSSKENRERLDKKIEELKLGINKERDSAKSKDLTLLFGICKWITGKIEEASNTLKEVKSRKIGSYYLGKCYQELGDYSQALECFGRSKRTDIEEFDITMDIAETKRMSGDIEGALKIIKRFLPSHENNAELLYQWGHCLDDLGEYQEAHEKYEQVLQIDPTHAKALFRIAFNYDTDGEDEKAIEYYERCTKLNPTYKNAFMNLGILYEDKGEYDDAVYCFEAVLDVEPTNPRASLFVKDAKASTAMYYDEEVSKKQGRETEVLNIPISDFELSVRSKNCLEKMNIRTLKDLTRITEADLLSFKNFGETSLNEIKAILSQKGLRLGQAFESNGETELFGDNKGKEKIMDTVETISELELSTRCRNALWKAGIETVGDIIEKNEAELIQKDIKQNYVDEIKESLSKFGLSLKVNNNMSAETELENSSTK</sequence>
<dbReference type="InterPro" id="IPR051685">
    <property type="entry name" value="Ycf3/AcsC/BcsC/TPR_MFPF"/>
</dbReference>
<proteinExistence type="predicted"/>
<dbReference type="SMART" id="SM00028">
    <property type="entry name" value="TPR"/>
    <property type="match status" value="4"/>
</dbReference>
<keyword evidence="5" id="KW-0804">Transcription</keyword>
<name>A0A533QE55_9BACT</name>
<dbReference type="SUPFAM" id="SSF47789">
    <property type="entry name" value="C-terminal domain of RNA polymerase alpha subunit"/>
    <property type="match status" value="2"/>
</dbReference>
<dbReference type="GO" id="GO:0000428">
    <property type="term" value="C:DNA-directed RNA polymerase complex"/>
    <property type="evidence" value="ECO:0007669"/>
    <property type="project" value="UniProtKB-KW"/>
</dbReference>
<dbReference type="GO" id="GO:0006351">
    <property type="term" value="P:DNA-templated transcription"/>
    <property type="evidence" value="ECO:0007669"/>
    <property type="project" value="InterPro"/>
</dbReference>
<feature type="domain" description="RNA polymerase alpha subunit C-terminal" evidence="4">
    <location>
        <begin position="287"/>
        <end position="349"/>
    </location>
</feature>
<dbReference type="Gene3D" id="1.25.40.10">
    <property type="entry name" value="Tetratricopeptide repeat domain"/>
    <property type="match status" value="1"/>
</dbReference>
<dbReference type="Pfam" id="PF07719">
    <property type="entry name" value="TPR_2"/>
    <property type="match status" value="1"/>
</dbReference>
<accession>A0A533QE55</accession>
<comment type="caution">
    <text evidence="5">The sequence shown here is derived from an EMBL/GenBank/DDBJ whole genome shotgun (WGS) entry which is preliminary data.</text>
</comment>
<dbReference type="Pfam" id="PF00515">
    <property type="entry name" value="TPR_1"/>
    <property type="match status" value="1"/>
</dbReference>
<dbReference type="Pfam" id="PF13174">
    <property type="entry name" value="TPR_6"/>
    <property type="match status" value="1"/>
</dbReference>
<feature type="domain" description="RNA polymerase alpha subunit C-terminal" evidence="4">
    <location>
        <begin position="382"/>
        <end position="434"/>
    </location>
</feature>
<dbReference type="EMBL" id="SULG01000009">
    <property type="protein sequence ID" value="TLD42998.1"/>
    <property type="molecule type" value="Genomic_DNA"/>
</dbReference>
<keyword evidence="2 3" id="KW-0802">TPR repeat</keyword>
<keyword evidence="5" id="KW-0240">DNA-directed RNA polymerase</keyword>
<evidence type="ECO:0000256" key="3">
    <source>
        <dbReference type="PROSITE-ProRule" id="PRU00339"/>
    </source>
</evidence>
<dbReference type="Pfam" id="PF03118">
    <property type="entry name" value="RNA_pol_A_CTD"/>
    <property type="match status" value="2"/>
</dbReference>
<dbReference type="PROSITE" id="PS50005">
    <property type="entry name" value="TPR"/>
    <property type="match status" value="3"/>
</dbReference>
<reference evidence="5 6" key="1">
    <citation type="submission" date="2019-04" db="EMBL/GenBank/DDBJ databases">
        <title>Genome of a novel bacterium Candidatus Jettenia ecosi reconstructed from metagenome of an anammox bioreactor.</title>
        <authorList>
            <person name="Mardanov A.V."/>
            <person name="Beletsky A.V."/>
            <person name="Ravin N.V."/>
            <person name="Botchkova E.A."/>
            <person name="Litti Y.V."/>
            <person name="Nozhevnikova A.N."/>
        </authorList>
    </citation>
    <scope>NUCLEOTIDE SEQUENCE [LARGE SCALE GENOMIC DNA]</scope>
    <source>
        <strain evidence="5">J2</strain>
    </source>
</reference>
<dbReference type="PROSITE" id="PS50293">
    <property type="entry name" value="TPR_REGION"/>
    <property type="match status" value="2"/>
</dbReference>
<evidence type="ECO:0000313" key="5">
    <source>
        <dbReference type="EMBL" id="TLD42998.1"/>
    </source>
</evidence>
<gene>
    <name evidence="5" type="ORF">JETT_0681</name>
</gene>
<dbReference type="Gene3D" id="1.10.150.20">
    <property type="entry name" value="5' to 3' exonuclease, C-terminal subdomain"/>
    <property type="match status" value="2"/>
</dbReference>
<feature type="repeat" description="TPR" evidence="3">
    <location>
        <begin position="194"/>
        <end position="227"/>
    </location>
</feature>
<feature type="repeat" description="TPR" evidence="3">
    <location>
        <begin position="160"/>
        <end position="193"/>
    </location>
</feature>
<dbReference type="GO" id="GO:0003899">
    <property type="term" value="F:DNA-directed RNA polymerase activity"/>
    <property type="evidence" value="ECO:0007669"/>
    <property type="project" value="InterPro"/>
</dbReference>
<dbReference type="InterPro" id="IPR011260">
    <property type="entry name" value="RNAP_asu_C"/>
</dbReference>
<evidence type="ECO:0000259" key="4">
    <source>
        <dbReference type="Pfam" id="PF03118"/>
    </source>
</evidence>